<dbReference type="FunCoup" id="Q54LM4">
    <property type="interactions" value="877"/>
</dbReference>
<dbReference type="VEuPathDB" id="AmoebaDB:DDB_G0286569"/>
<feature type="transmembrane region" description="Helical" evidence="1">
    <location>
        <begin position="58"/>
        <end position="79"/>
    </location>
</feature>
<sequence>MVFQNNKNYILNDSESLLEENNNINFKNKEKKYTQDQQEKQNNYIDFRQDKIKCKHYYYARLFFFIGLLLYFPLIYSIMYIQEPNKHIRRYSIAALLPFIIYPSFLILITFTSN</sequence>
<evidence type="ECO:0008006" key="4">
    <source>
        <dbReference type="Google" id="ProtNLM"/>
    </source>
</evidence>
<evidence type="ECO:0000256" key="1">
    <source>
        <dbReference type="SAM" id="Phobius"/>
    </source>
</evidence>
<dbReference type="Proteomes" id="UP000002195">
    <property type="component" value="Unassembled WGS sequence"/>
</dbReference>
<proteinExistence type="predicted"/>
<evidence type="ECO:0000313" key="2">
    <source>
        <dbReference type="EMBL" id="EAL64040.1"/>
    </source>
</evidence>
<keyword evidence="1" id="KW-0472">Membrane</keyword>
<dbReference type="SMR" id="Q54LM4"/>
<gene>
    <name evidence="2" type="ORF">DDB_G0286569</name>
</gene>
<feature type="transmembrane region" description="Helical" evidence="1">
    <location>
        <begin position="91"/>
        <end position="111"/>
    </location>
</feature>
<comment type="caution">
    <text evidence="2">The sequence shown here is derived from an EMBL/GenBank/DDBJ whole genome shotgun (WGS) entry which is preliminary data.</text>
</comment>
<keyword evidence="1" id="KW-1133">Transmembrane helix</keyword>
<reference evidence="2 3" key="1">
    <citation type="journal article" date="2005" name="Nature">
        <title>The genome of the social amoeba Dictyostelium discoideum.</title>
        <authorList>
            <consortium name="The Dictyostelium discoideum Sequencing Consortium"/>
            <person name="Eichinger L."/>
            <person name="Pachebat J.A."/>
            <person name="Glockner G."/>
            <person name="Rajandream M.A."/>
            <person name="Sucgang R."/>
            <person name="Berriman M."/>
            <person name="Song J."/>
            <person name="Olsen R."/>
            <person name="Szafranski K."/>
            <person name="Xu Q."/>
            <person name="Tunggal B."/>
            <person name="Kummerfeld S."/>
            <person name="Madera M."/>
            <person name="Konfortov B.A."/>
            <person name="Rivero F."/>
            <person name="Bankier A.T."/>
            <person name="Lehmann R."/>
            <person name="Hamlin N."/>
            <person name="Davies R."/>
            <person name="Gaudet P."/>
            <person name="Fey P."/>
            <person name="Pilcher K."/>
            <person name="Chen G."/>
            <person name="Saunders D."/>
            <person name="Sodergren E."/>
            <person name="Davis P."/>
            <person name="Kerhornou A."/>
            <person name="Nie X."/>
            <person name="Hall N."/>
            <person name="Anjard C."/>
            <person name="Hemphill L."/>
            <person name="Bason N."/>
            <person name="Farbrother P."/>
            <person name="Desany B."/>
            <person name="Just E."/>
            <person name="Morio T."/>
            <person name="Rost R."/>
            <person name="Churcher C."/>
            <person name="Cooper J."/>
            <person name="Haydock S."/>
            <person name="van Driessche N."/>
            <person name="Cronin A."/>
            <person name="Goodhead I."/>
            <person name="Muzny D."/>
            <person name="Mourier T."/>
            <person name="Pain A."/>
            <person name="Lu M."/>
            <person name="Harper D."/>
            <person name="Lindsay R."/>
            <person name="Hauser H."/>
            <person name="James K."/>
            <person name="Quiles M."/>
            <person name="Madan Babu M."/>
            <person name="Saito T."/>
            <person name="Buchrieser C."/>
            <person name="Wardroper A."/>
            <person name="Felder M."/>
            <person name="Thangavelu M."/>
            <person name="Johnson D."/>
            <person name="Knights A."/>
            <person name="Loulseged H."/>
            <person name="Mungall K."/>
            <person name="Oliver K."/>
            <person name="Price C."/>
            <person name="Quail M.A."/>
            <person name="Urushihara H."/>
            <person name="Hernandez J."/>
            <person name="Rabbinowitsch E."/>
            <person name="Steffen D."/>
            <person name="Sanders M."/>
            <person name="Ma J."/>
            <person name="Kohara Y."/>
            <person name="Sharp S."/>
            <person name="Simmonds M."/>
            <person name="Spiegler S."/>
            <person name="Tivey A."/>
            <person name="Sugano S."/>
            <person name="White B."/>
            <person name="Walker D."/>
            <person name="Woodward J."/>
            <person name="Winckler T."/>
            <person name="Tanaka Y."/>
            <person name="Shaulsky G."/>
            <person name="Schleicher M."/>
            <person name="Weinstock G."/>
            <person name="Rosenthal A."/>
            <person name="Cox E.C."/>
            <person name="Chisholm R.L."/>
            <person name="Gibbs R."/>
            <person name="Loomis W.F."/>
            <person name="Platzer M."/>
            <person name="Kay R.R."/>
            <person name="Williams J."/>
            <person name="Dear P.H."/>
            <person name="Noegel A.A."/>
            <person name="Barrell B."/>
            <person name="Kuspa A."/>
        </authorList>
    </citation>
    <scope>NUCLEOTIDE SEQUENCE [LARGE SCALE GENOMIC DNA]</scope>
    <source>
        <strain evidence="2 3">AX4</strain>
    </source>
</reference>
<dbReference type="eggNOG" id="ENOG502RIK2">
    <property type="taxonomic scope" value="Eukaryota"/>
</dbReference>
<dbReference type="InParanoid" id="Q54LM4"/>
<accession>Q54LM4</accession>
<organism evidence="2 3">
    <name type="scientific">Dictyostelium discoideum</name>
    <name type="common">Social amoeba</name>
    <dbReference type="NCBI Taxonomy" id="44689"/>
    <lineage>
        <taxon>Eukaryota</taxon>
        <taxon>Amoebozoa</taxon>
        <taxon>Evosea</taxon>
        <taxon>Eumycetozoa</taxon>
        <taxon>Dictyostelia</taxon>
        <taxon>Dictyosteliales</taxon>
        <taxon>Dictyosteliaceae</taxon>
        <taxon>Dictyostelium</taxon>
    </lineage>
</organism>
<evidence type="ECO:0000313" key="3">
    <source>
        <dbReference type="Proteomes" id="UP000002195"/>
    </source>
</evidence>
<keyword evidence="3" id="KW-1185">Reference proteome</keyword>
<dbReference type="dictyBase" id="DDB_G0286569"/>
<name>Q54LM4_DICDI</name>
<dbReference type="RefSeq" id="XP_637537.1">
    <property type="nucleotide sequence ID" value="XM_632445.1"/>
</dbReference>
<keyword evidence="1" id="KW-0812">Transmembrane</keyword>
<dbReference type="PANTHER" id="PTHR37517:SF2">
    <property type="entry name" value="TRANSMEMBRANE PROTEIN"/>
    <property type="match status" value="1"/>
</dbReference>
<dbReference type="HOGENOM" id="CLU_2125749_0_0_1"/>
<dbReference type="GeneID" id="8625676"/>
<dbReference type="AlphaFoldDB" id="Q54LM4"/>
<dbReference type="PANTHER" id="PTHR37517">
    <property type="entry name" value="TRANSMEMBRANE PROTEIN"/>
    <property type="match status" value="1"/>
</dbReference>
<dbReference type="PaxDb" id="44689-DDB0187012"/>
<dbReference type="EMBL" id="AAFI02000089">
    <property type="protein sequence ID" value="EAL64040.1"/>
    <property type="molecule type" value="Genomic_DNA"/>
</dbReference>
<dbReference type="KEGG" id="ddi:DDB_G0286569"/>
<protein>
    <recommendedName>
        <fullName evidence="4">Transmembrane protein</fullName>
    </recommendedName>
</protein>